<evidence type="ECO:0000256" key="2">
    <source>
        <dbReference type="ARBA" id="ARBA00011900"/>
    </source>
</evidence>
<organism evidence="8 9">
    <name type="scientific">Allochromatium tepidum</name>
    <dbReference type="NCBI Taxonomy" id="553982"/>
    <lineage>
        <taxon>Bacteria</taxon>
        <taxon>Pseudomonadati</taxon>
        <taxon>Pseudomonadota</taxon>
        <taxon>Gammaproteobacteria</taxon>
        <taxon>Chromatiales</taxon>
        <taxon>Chromatiaceae</taxon>
        <taxon>Allochromatium</taxon>
    </lineage>
</organism>
<evidence type="ECO:0000256" key="3">
    <source>
        <dbReference type="ARBA" id="ARBA00022603"/>
    </source>
</evidence>
<keyword evidence="4 7" id="KW-0808">Transferase</keyword>
<dbReference type="PANTHER" id="PTHR30481:SF3">
    <property type="entry name" value="DNA ADENINE METHYLASE"/>
    <property type="match status" value="1"/>
</dbReference>
<sequence length="305" mass="35235">MTIKVGVPPIKSQGIKTKLVPWIQSILPSDFNGTWIEPFMGTGAVAFNVAPQRAVLCDSNPHLVNFYASIASGKITPEVVKEFLTREGELLLSKGEDHYYFVRERFNAGHSPLDFLFINRAGFNGMIRFNRKGGFNIPFCRNPQRFSPAYVTKIVNQVAWVSKIIKAKEFTFKCQDFNKTIQDASPNDIIYCDPPYIDRHVDYYNGWDDGHERELFDRLSSFAGKFILSTWHHNDYRENEYVKCLWSEHHILTREHFYHVGGKEQNRNPVVEALVTNFMATSIRRREESQVQYVLLEPPAEYSVA</sequence>
<keyword evidence="3 7" id="KW-0489">Methyltransferase</keyword>
<gene>
    <name evidence="8" type="ORF">Atep_03830</name>
</gene>
<protein>
    <recommendedName>
        <fullName evidence="2 7">Site-specific DNA-methyltransferase (adenine-specific)</fullName>
        <ecNumber evidence="2 7">2.1.1.72</ecNumber>
    </recommendedName>
</protein>
<evidence type="ECO:0000256" key="1">
    <source>
        <dbReference type="ARBA" id="ARBA00006594"/>
    </source>
</evidence>
<keyword evidence="9" id="KW-1185">Reference proteome</keyword>
<keyword evidence="5 7" id="KW-0949">S-adenosyl-L-methionine</keyword>
<dbReference type="PIRSF" id="PIRSF000398">
    <property type="entry name" value="M_m6A_EcoRV"/>
    <property type="match status" value="1"/>
</dbReference>
<dbReference type="Proteomes" id="UP000680679">
    <property type="component" value="Chromosome"/>
</dbReference>
<evidence type="ECO:0000313" key="8">
    <source>
        <dbReference type="EMBL" id="BCU05706.1"/>
    </source>
</evidence>
<proteinExistence type="inferred from homology"/>
<dbReference type="RefSeq" id="WP_236786359.1">
    <property type="nucleotide sequence ID" value="NZ_AP024563.1"/>
</dbReference>
<accession>A0ABM7QIW8</accession>
<reference evidence="8 9" key="1">
    <citation type="submission" date="2021-04" db="EMBL/GenBank/DDBJ databases">
        <title>Complete genome sequencing of Allochromatium tepidum strain NZ.</title>
        <authorList>
            <person name="Tsukatani Y."/>
            <person name="Mori H."/>
        </authorList>
    </citation>
    <scope>NUCLEOTIDE SEQUENCE [LARGE SCALE GENOMIC DNA]</scope>
    <source>
        <strain evidence="8 9">NZ</strain>
    </source>
</reference>
<evidence type="ECO:0000256" key="6">
    <source>
        <dbReference type="ARBA" id="ARBA00047942"/>
    </source>
</evidence>
<dbReference type="PRINTS" id="PR00505">
    <property type="entry name" value="D12N6MTFRASE"/>
</dbReference>
<dbReference type="Gene3D" id="3.40.50.150">
    <property type="entry name" value="Vaccinia Virus protein VP39"/>
    <property type="match status" value="1"/>
</dbReference>
<dbReference type="InterPro" id="IPR002052">
    <property type="entry name" value="DNA_methylase_N6_adenine_CS"/>
</dbReference>
<dbReference type="PROSITE" id="PS00092">
    <property type="entry name" value="N6_MTASE"/>
    <property type="match status" value="1"/>
</dbReference>
<evidence type="ECO:0000256" key="7">
    <source>
        <dbReference type="RuleBase" id="RU361257"/>
    </source>
</evidence>
<comment type="similarity">
    <text evidence="1 7">Belongs to the N(4)/N(6)-methyltransferase family.</text>
</comment>
<dbReference type="InterPro" id="IPR012263">
    <property type="entry name" value="M_m6A_EcoRV"/>
</dbReference>
<name>A0ABM7QIW8_9GAMM</name>
<dbReference type="InterPro" id="IPR012327">
    <property type="entry name" value="MeTrfase_D12"/>
</dbReference>
<dbReference type="PANTHER" id="PTHR30481">
    <property type="entry name" value="DNA ADENINE METHYLASE"/>
    <property type="match status" value="1"/>
</dbReference>
<evidence type="ECO:0000256" key="5">
    <source>
        <dbReference type="ARBA" id="ARBA00022691"/>
    </source>
</evidence>
<dbReference type="InterPro" id="IPR029063">
    <property type="entry name" value="SAM-dependent_MTases_sf"/>
</dbReference>
<dbReference type="EMBL" id="AP024563">
    <property type="protein sequence ID" value="BCU05706.1"/>
    <property type="molecule type" value="Genomic_DNA"/>
</dbReference>
<dbReference type="Pfam" id="PF02086">
    <property type="entry name" value="MethyltransfD12"/>
    <property type="match status" value="1"/>
</dbReference>
<dbReference type="Gene3D" id="1.10.1020.10">
    <property type="entry name" value="Adenine-specific Methyltransferase, Domain 2"/>
    <property type="match status" value="1"/>
</dbReference>
<dbReference type="InterPro" id="IPR023095">
    <property type="entry name" value="Ade_MeTrfase_dom_2"/>
</dbReference>
<comment type="catalytic activity">
    <reaction evidence="6 7">
        <text>a 2'-deoxyadenosine in DNA + S-adenosyl-L-methionine = an N(6)-methyl-2'-deoxyadenosine in DNA + S-adenosyl-L-homocysteine + H(+)</text>
        <dbReference type="Rhea" id="RHEA:15197"/>
        <dbReference type="Rhea" id="RHEA-COMP:12418"/>
        <dbReference type="Rhea" id="RHEA-COMP:12419"/>
        <dbReference type="ChEBI" id="CHEBI:15378"/>
        <dbReference type="ChEBI" id="CHEBI:57856"/>
        <dbReference type="ChEBI" id="CHEBI:59789"/>
        <dbReference type="ChEBI" id="CHEBI:90615"/>
        <dbReference type="ChEBI" id="CHEBI:90616"/>
        <dbReference type="EC" id="2.1.1.72"/>
    </reaction>
</comment>
<dbReference type="NCBIfam" id="TIGR00571">
    <property type="entry name" value="dam"/>
    <property type="match status" value="1"/>
</dbReference>
<dbReference type="EC" id="2.1.1.72" evidence="2 7"/>
<dbReference type="SUPFAM" id="SSF53335">
    <property type="entry name" value="S-adenosyl-L-methionine-dependent methyltransferases"/>
    <property type="match status" value="1"/>
</dbReference>
<evidence type="ECO:0000256" key="4">
    <source>
        <dbReference type="ARBA" id="ARBA00022679"/>
    </source>
</evidence>
<evidence type="ECO:0000313" key="9">
    <source>
        <dbReference type="Proteomes" id="UP000680679"/>
    </source>
</evidence>